<feature type="transmembrane region" description="Helical" evidence="1">
    <location>
        <begin position="102"/>
        <end position="122"/>
    </location>
</feature>
<feature type="transmembrane region" description="Helical" evidence="1">
    <location>
        <begin position="193"/>
        <end position="209"/>
    </location>
</feature>
<keyword evidence="1" id="KW-1133">Transmembrane helix</keyword>
<feature type="transmembrane region" description="Helical" evidence="1">
    <location>
        <begin position="221"/>
        <end position="240"/>
    </location>
</feature>
<dbReference type="AlphaFoldDB" id="A0A7X0JTW5"/>
<dbReference type="Proteomes" id="UP000528457">
    <property type="component" value="Unassembled WGS sequence"/>
</dbReference>
<feature type="transmembrane region" description="Helical" evidence="1">
    <location>
        <begin position="71"/>
        <end position="90"/>
    </location>
</feature>
<dbReference type="InterPro" id="IPR000620">
    <property type="entry name" value="EamA_dom"/>
</dbReference>
<dbReference type="EMBL" id="JACHHT010000001">
    <property type="protein sequence ID" value="MBB6521321.1"/>
    <property type="molecule type" value="Genomic_DNA"/>
</dbReference>
<feature type="transmembrane region" description="Helical" evidence="1">
    <location>
        <begin position="161"/>
        <end position="181"/>
    </location>
</feature>
<feature type="domain" description="EamA" evidence="2">
    <location>
        <begin position="163"/>
        <end position="299"/>
    </location>
</feature>
<keyword evidence="4" id="KW-1185">Reference proteome</keyword>
<name>A0A7X0JTW5_9GAMM</name>
<dbReference type="FunCoup" id="A0A7X0JTW5">
    <property type="interactions" value="41"/>
</dbReference>
<organism evidence="3 4">
    <name type="scientific">Pseudoteredinibacter isoporae</name>
    <dbReference type="NCBI Taxonomy" id="570281"/>
    <lineage>
        <taxon>Bacteria</taxon>
        <taxon>Pseudomonadati</taxon>
        <taxon>Pseudomonadota</taxon>
        <taxon>Gammaproteobacteria</taxon>
        <taxon>Cellvibrionales</taxon>
        <taxon>Cellvibrionaceae</taxon>
        <taxon>Pseudoteredinibacter</taxon>
    </lineage>
</organism>
<sequence length="313" mass="34544">MHQPSDRWQLGLALSLFTALLWGSLPVAIQGLLAAMDTNTIIWYRMLISTAIVGGYYALRGGYQWRKITKPKIGLPMLVAITGLCGNYYLWVRGLDLSSPEAAQLTIQVAPMLLLLASVWLYKEAFRGWQKIGVVVFTIGLLLFFNHRLPSLFAAEGDSQYNLGVGIVLASAVCWAIYGLAQKQLLKEFGSQEVLLTIYIVGTLLFLPLSKPEQIFELNQTQLYCLIFASINTALSYGAFAMAMEHWQASRVSATITIVPLTSLFFVHLAAWALPDMIQAESLNWISWLGALLVVGGSMTTALVRPKLPAAEK</sequence>
<dbReference type="PANTHER" id="PTHR22911">
    <property type="entry name" value="ACYL-MALONYL CONDENSING ENZYME-RELATED"/>
    <property type="match status" value="1"/>
</dbReference>
<comment type="caution">
    <text evidence="3">The sequence shown here is derived from an EMBL/GenBank/DDBJ whole genome shotgun (WGS) entry which is preliminary data.</text>
</comment>
<evidence type="ECO:0000313" key="3">
    <source>
        <dbReference type="EMBL" id="MBB6521321.1"/>
    </source>
</evidence>
<protein>
    <submittedName>
        <fullName evidence="3">Drug/metabolite transporter (DMT)-like permease</fullName>
    </submittedName>
</protein>
<feature type="transmembrane region" description="Helical" evidence="1">
    <location>
        <begin position="42"/>
        <end position="59"/>
    </location>
</feature>
<keyword evidence="1" id="KW-0812">Transmembrane</keyword>
<dbReference type="PANTHER" id="PTHR22911:SF134">
    <property type="entry name" value="DMT FAMILY TRANSPORTER"/>
    <property type="match status" value="1"/>
</dbReference>
<gene>
    <name evidence="3" type="ORF">HNR48_001599</name>
</gene>
<feature type="transmembrane region" description="Helical" evidence="1">
    <location>
        <begin position="285"/>
        <end position="304"/>
    </location>
</feature>
<proteinExistence type="predicted"/>
<dbReference type="RefSeq" id="WP_166848831.1">
    <property type="nucleotide sequence ID" value="NZ_JAAONY010000001.1"/>
</dbReference>
<accession>A0A7X0JTW5</accession>
<dbReference type="GO" id="GO:0016020">
    <property type="term" value="C:membrane"/>
    <property type="evidence" value="ECO:0007669"/>
    <property type="project" value="InterPro"/>
</dbReference>
<feature type="domain" description="EamA" evidence="2">
    <location>
        <begin position="10"/>
        <end position="145"/>
    </location>
</feature>
<feature type="transmembrane region" description="Helical" evidence="1">
    <location>
        <begin position="252"/>
        <end position="273"/>
    </location>
</feature>
<dbReference type="InterPro" id="IPR037185">
    <property type="entry name" value="EmrE-like"/>
</dbReference>
<evidence type="ECO:0000259" key="2">
    <source>
        <dbReference type="Pfam" id="PF00892"/>
    </source>
</evidence>
<dbReference type="SUPFAM" id="SSF103481">
    <property type="entry name" value="Multidrug resistance efflux transporter EmrE"/>
    <property type="match status" value="2"/>
</dbReference>
<reference evidence="3 4" key="1">
    <citation type="submission" date="2020-08" db="EMBL/GenBank/DDBJ databases">
        <title>Genomic Encyclopedia of Type Strains, Phase IV (KMG-IV): sequencing the most valuable type-strain genomes for metagenomic binning, comparative biology and taxonomic classification.</title>
        <authorList>
            <person name="Goeker M."/>
        </authorList>
    </citation>
    <scope>NUCLEOTIDE SEQUENCE [LARGE SCALE GENOMIC DNA]</scope>
    <source>
        <strain evidence="3 4">DSM 22368</strain>
    </source>
</reference>
<evidence type="ECO:0000256" key="1">
    <source>
        <dbReference type="SAM" id="Phobius"/>
    </source>
</evidence>
<dbReference type="InParanoid" id="A0A7X0JTW5"/>
<keyword evidence="1" id="KW-0472">Membrane</keyword>
<dbReference type="Pfam" id="PF00892">
    <property type="entry name" value="EamA"/>
    <property type="match status" value="2"/>
</dbReference>
<feature type="transmembrane region" description="Helical" evidence="1">
    <location>
        <begin position="129"/>
        <end position="149"/>
    </location>
</feature>
<evidence type="ECO:0000313" key="4">
    <source>
        <dbReference type="Proteomes" id="UP000528457"/>
    </source>
</evidence>